<dbReference type="InterPro" id="IPR019410">
    <property type="entry name" value="Methyltransf_16"/>
</dbReference>
<dbReference type="SUPFAM" id="SSF53335">
    <property type="entry name" value="S-adenosyl-L-methionine-dependent methyltransferases"/>
    <property type="match status" value="1"/>
</dbReference>
<dbReference type="InterPro" id="IPR029063">
    <property type="entry name" value="SAM-dependent_MTases_sf"/>
</dbReference>
<keyword evidence="2" id="KW-1185">Reference proteome</keyword>
<gene>
    <name evidence="1" type="ORF">DL89DRAFT_290251</name>
</gene>
<dbReference type="Pfam" id="PF10294">
    <property type="entry name" value="Methyltransf_16"/>
    <property type="match status" value="1"/>
</dbReference>
<dbReference type="RefSeq" id="XP_040747981.1">
    <property type="nucleotide sequence ID" value="XM_040890065.1"/>
</dbReference>
<reference evidence="1 2" key="1">
    <citation type="submission" date="2016-07" db="EMBL/GenBank/DDBJ databases">
        <title>Pervasive Adenine N6-methylation of Active Genes in Fungi.</title>
        <authorList>
            <consortium name="DOE Joint Genome Institute"/>
            <person name="Mondo S.J."/>
            <person name="Dannebaum R.O."/>
            <person name="Kuo R.C."/>
            <person name="Labutti K."/>
            <person name="Haridas S."/>
            <person name="Kuo A."/>
            <person name="Salamov A."/>
            <person name="Ahrendt S.R."/>
            <person name="Lipzen A."/>
            <person name="Sullivan W."/>
            <person name="Andreopoulos W.B."/>
            <person name="Clum A."/>
            <person name="Lindquist E."/>
            <person name="Daum C."/>
            <person name="Ramamoorthy G.K."/>
            <person name="Gryganskyi A."/>
            <person name="Culley D."/>
            <person name="Magnuson J.K."/>
            <person name="James T.Y."/>
            <person name="O'Malley M.A."/>
            <person name="Stajich J.E."/>
            <person name="Spatafora J.W."/>
            <person name="Visel A."/>
            <person name="Grigoriev I.V."/>
        </authorList>
    </citation>
    <scope>NUCLEOTIDE SEQUENCE [LARGE SCALE GENOMIC DNA]</scope>
    <source>
        <strain evidence="1 2">ATCC 12442</strain>
    </source>
</reference>
<dbReference type="OrthoDB" id="407325at2759"/>
<organism evidence="1 2">
    <name type="scientific">Linderina pennispora</name>
    <dbReference type="NCBI Taxonomy" id="61395"/>
    <lineage>
        <taxon>Eukaryota</taxon>
        <taxon>Fungi</taxon>
        <taxon>Fungi incertae sedis</taxon>
        <taxon>Zoopagomycota</taxon>
        <taxon>Kickxellomycotina</taxon>
        <taxon>Kickxellomycetes</taxon>
        <taxon>Kickxellales</taxon>
        <taxon>Kickxellaceae</taxon>
        <taxon>Linderina</taxon>
    </lineage>
</organism>
<dbReference type="PANTHER" id="PTHR14614:SF132">
    <property type="entry name" value="PROTEIN-LYSINE METHYLTRANSFERASE C42C1.13"/>
    <property type="match status" value="1"/>
</dbReference>
<sequence>MDTAKCIESEYGLACGGASAIKILQDPTGQLKLGVGATVWDAAFVLSKYIEKQVKLGSLDLSGKTVLELGSGTGVVGLSVALIEPTAKVILSDKQELLPLLQHNVDLNNAAANTSVQCIDWTAPAGIATHPDYILVSDGIWVTDIHEPLANTLGKLAGPQTKVLMTYESRRFEDEAKFMALWGNRFRFHDIKPADQDEMWQSEDIFLFEGALKN</sequence>
<dbReference type="GeneID" id="63806713"/>
<accession>A0A1Y1WMJ4</accession>
<protein>
    <recommendedName>
        <fullName evidence="3">S-adenosyl-L-methionine-dependent methyltransferase</fullName>
    </recommendedName>
</protein>
<dbReference type="Proteomes" id="UP000193922">
    <property type="component" value="Unassembled WGS sequence"/>
</dbReference>
<evidence type="ECO:0000313" key="1">
    <source>
        <dbReference type="EMBL" id="ORX74770.1"/>
    </source>
</evidence>
<proteinExistence type="predicted"/>
<comment type="caution">
    <text evidence="1">The sequence shown here is derived from an EMBL/GenBank/DDBJ whole genome shotgun (WGS) entry which is preliminary data.</text>
</comment>
<dbReference type="STRING" id="61395.A0A1Y1WMJ4"/>
<evidence type="ECO:0008006" key="3">
    <source>
        <dbReference type="Google" id="ProtNLM"/>
    </source>
</evidence>
<evidence type="ECO:0000313" key="2">
    <source>
        <dbReference type="Proteomes" id="UP000193922"/>
    </source>
</evidence>
<dbReference type="AlphaFoldDB" id="A0A1Y1WMJ4"/>
<name>A0A1Y1WMJ4_9FUNG</name>
<dbReference type="PANTHER" id="PTHR14614">
    <property type="entry name" value="HEPATOCELLULAR CARCINOMA-ASSOCIATED ANTIGEN"/>
    <property type="match status" value="1"/>
</dbReference>
<dbReference type="EMBL" id="MCFD01000001">
    <property type="protein sequence ID" value="ORX74770.1"/>
    <property type="molecule type" value="Genomic_DNA"/>
</dbReference>
<dbReference type="Gene3D" id="3.40.50.150">
    <property type="entry name" value="Vaccinia Virus protein VP39"/>
    <property type="match status" value="1"/>
</dbReference>